<keyword evidence="2" id="KW-1185">Reference proteome</keyword>
<sequence>MKNPLSTIKAMFSRLEQRAGHFAGSADPEPALPPISSGLFDGLIAAHVDPERASRHAVALRCIAVQAENLAAVPLNLYRRTSNGGREKASDHPLYTVLHDAPNGALTAYEAREFLTTALLIYGNAYARLERNGRGQVTALYPLDPRAVTVEQIRATGRLRYRVSEARGGNYVLTADEMLHLRYRLDRAGIMGLSPLRLASETMGLALAQTELAQAQAVNSFRPAGFLSFPETLNAEQRNQVSGAFKNQLTGSLRTNSLMVLDGGVKFEAFSIPSKDAEFLESRKLANLDVARIFGVPPTVVGIPDHATYSNVEQESRALVQRCLFPLAKRIEQAMTATLISPASRGELFIEHDLAGLMRGDIKSRYDAYKIGREWGWLSPNEIRGWENLPAVDGGEEYLSPLNMAPLGSRAPEEAGAGQ</sequence>
<proteinExistence type="predicted"/>
<dbReference type="Gene3D" id="1.20.1270.210">
    <property type="match status" value="1"/>
</dbReference>
<dbReference type="NCBIfam" id="TIGR01537">
    <property type="entry name" value="portal_HK97"/>
    <property type="match status" value="1"/>
</dbReference>
<dbReference type="RefSeq" id="WP_127565487.1">
    <property type="nucleotide sequence ID" value="NZ_BMFB01000002.1"/>
</dbReference>
<protein>
    <submittedName>
        <fullName evidence="1">Phage portal protein</fullName>
    </submittedName>
</protein>
<evidence type="ECO:0000313" key="2">
    <source>
        <dbReference type="Proteomes" id="UP000286954"/>
    </source>
</evidence>
<dbReference type="AlphaFoldDB" id="A0A3T0E716"/>
<dbReference type="OrthoDB" id="7592047at2"/>
<dbReference type="Pfam" id="PF04860">
    <property type="entry name" value="Phage_portal"/>
    <property type="match status" value="1"/>
</dbReference>
<organism evidence="1 2">
    <name type="scientific">Glycocaulis alkaliphilus</name>
    <dbReference type="NCBI Taxonomy" id="1434191"/>
    <lineage>
        <taxon>Bacteria</taxon>
        <taxon>Pseudomonadati</taxon>
        <taxon>Pseudomonadota</taxon>
        <taxon>Alphaproteobacteria</taxon>
        <taxon>Maricaulales</taxon>
        <taxon>Maricaulaceae</taxon>
        <taxon>Glycocaulis</taxon>
    </lineage>
</organism>
<dbReference type="Proteomes" id="UP000286954">
    <property type="component" value="Chromosome"/>
</dbReference>
<gene>
    <name evidence="1" type="ORF">X907_0516</name>
</gene>
<accession>A0A3T0E716</accession>
<dbReference type="InterPro" id="IPR006944">
    <property type="entry name" value="Phage/GTA_portal"/>
</dbReference>
<evidence type="ECO:0000313" key="1">
    <source>
        <dbReference type="EMBL" id="AZU03064.1"/>
    </source>
</evidence>
<dbReference type="InterPro" id="IPR006427">
    <property type="entry name" value="Portal_HK97"/>
</dbReference>
<dbReference type="KEGG" id="gak:X907_0516"/>
<name>A0A3T0E716_9PROT</name>
<reference evidence="1 2" key="1">
    <citation type="submission" date="2016-12" db="EMBL/GenBank/DDBJ databases">
        <title>The genome of dimorphic prosthecate Glycocaulis alkaliphilus 6b-8t, isolated from crude oil dictates its adaptability in petroleum environments.</title>
        <authorList>
            <person name="Wu X.-L."/>
            <person name="Geng S."/>
        </authorList>
    </citation>
    <scope>NUCLEOTIDE SEQUENCE [LARGE SCALE GENOMIC DNA]</scope>
    <source>
        <strain evidence="1 2">6B-8</strain>
    </source>
</reference>
<dbReference type="EMBL" id="CP018911">
    <property type="protein sequence ID" value="AZU03064.1"/>
    <property type="molecule type" value="Genomic_DNA"/>
</dbReference>